<sequence length="61" mass="6805">MAIEAVKLLAATEKKPEDPVKWDDNDRDASWSLDPAYTLRETCPDGTNNSTLPLNDTLDRS</sequence>
<organism evidence="2 3">
    <name type="scientific">Aureobasidium namibiae CBS 147.97</name>
    <dbReference type="NCBI Taxonomy" id="1043004"/>
    <lineage>
        <taxon>Eukaryota</taxon>
        <taxon>Fungi</taxon>
        <taxon>Dikarya</taxon>
        <taxon>Ascomycota</taxon>
        <taxon>Pezizomycotina</taxon>
        <taxon>Dothideomycetes</taxon>
        <taxon>Dothideomycetidae</taxon>
        <taxon>Dothideales</taxon>
        <taxon>Saccotheciaceae</taxon>
        <taxon>Aureobasidium</taxon>
    </lineage>
</organism>
<protein>
    <submittedName>
        <fullName evidence="2">Uncharacterized protein</fullName>
    </submittedName>
</protein>
<evidence type="ECO:0000313" key="3">
    <source>
        <dbReference type="Proteomes" id="UP000027730"/>
    </source>
</evidence>
<dbReference type="HOGENOM" id="CLU_2922239_0_0_1"/>
<proteinExistence type="predicted"/>
<dbReference type="GeneID" id="25417725"/>
<feature type="compositionally biased region" description="Polar residues" evidence="1">
    <location>
        <begin position="45"/>
        <end position="54"/>
    </location>
</feature>
<evidence type="ECO:0000256" key="1">
    <source>
        <dbReference type="SAM" id="MobiDB-lite"/>
    </source>
</evidence>
<feature type="compositionally biased region" description="Basic and acidic residues" evidence="1">
    <location>
        <begin position="12"/>
        <end position="29"/>
    </location>
</feature>
<dbReference type="RefSeq" id="XP_013422554.1">
    <property type="nucleotide sequence ID" value="XM_013567100.1"/>
</dbReference>
<dbReference type="Proteomes" id="UP000027730">
    <property type="component" value="Unassembled WGS sequence"/>
</dbReference>
<gene>
    <name evidence="2" type="ORF">M436DRAFT_86480</name>
</gene>
<dbReference type="EMBL" id="KL584731">
    <property type="protein sequence ID" value="KEQ68353.1"/>
    <property type="molecule type" value="Genomic_DNA"/>
</dbReference>
<feature type="region of interest" description="Disordered" evidence="1">
    <location>
        <begin position="7"/>
        <end position="61"/>
    </location>
</feature>
<accession>A0A074W645</accession>
<name>A0A074W645_9PEZI</name>
<evidence type="ECO:0000313" key="2">
    <source>
        <dbReference type="EMBL" id="KEQ68353.1"/>
    </source>
</evidence>
<dbReference type="AlphaFoldDB" id="A0A074W645"/>
<reference evidence="2 3" key="1">
    <citation type="journal article" date="2014" name="BMC Genomics">
        <title>Genome sequencing of four Aureobasidium pullulans varieties: biotechnological potential, stress tolerance, and description of new species.</title>
        <authorList>
            <person name="Gostin Ar C."/>
            <person name="Ohm R.A."/>
            <person name="Kogej T."/>
            <person name="Sonjak S."/>
            <person name="Turk M."/>
            <person name="Zajc J."/>
            <person name="Zalar P."/>
            <person name="Grube M."/>
            <person name="Sun H."/>
            <person name="Han J."/>
            <person name="Sharma A."/>
            <person name="Chiniquy J."/>
            <person name="Ngan C.Y."/>
            <person name="Lipzen A."/>
            <person name="Barry K."/>
            <person name="Grigoriev I.V."/>
            <person name="Gunde-Cimerman N."/>
        </authorList>
    </citation>
    <scope>NUCLEOTIDE SEQUENCE [LARGE SCALE GENOMIC DNA]</scope>
    <source>
        <strain evidence="2 3">CBS 147.97</strain>
    </source>
</reference>
<keyword evidence="3" id="KW-1185">Reference proteome</keyword>